<dbReference type="NCBIfam" id="TIGR00711">
    <property type="entry name" value="efflux_EmrB"/>
    <property type="match status" value="1"/>
</dbReference>
<accession>A0A5P2C646</accession>
<feature type="transmembrane region" description="Helical" evidence="9">
    <location>
        <begin position="201"/>
        <end position="218"/>
    </location>
</feature>
<feature type="transmembrane region" description="Helical" evidence="9">
    <location>
        <begin position="168"/>
        <end position="189"/>
    </location>
</feature>
<evidence type="ECO:0000259" key="10">
    <source>
        <dbReference type="PROSITE" id="PS50850"/>
    </source>
</evidence>
<dbReference type="PANTHER" id="PTHR42718">
    <property type="entry name" value="MAJOR FACILITATOR SUPERFAMILY MULTIDRUG TRANSPORTER MFSC"/>
    <property type="match status" value="1"/>
</dbReference>
<feature type="transmembrane region" description="Helical" evidence="9">
    <location>
        <begin position="137"/>
        <end position="156"/>
    </location>
</feature>
<gene>
    <name evidence="11" type="ORF">DEJ48_36415</name>
</gene>
<feature type="transmembrane region" description="Helical" evidence="9">
    <location>
        <begin position="268"/>
        <end position="287"/>
    </location>
</feature>
<sequence length="487" mass="50865">MLSRSSSRGHAGWTLVITGLAVFMAALDNLVVITALPAIQSSLDTSLQDLEWTVNAYTLVFAVFLLAGAAAGDRFGRRRMFVVGLVLFTAASAACALSDTSQQLVVARAVQGFGAALVMPLTLTLLTVAVPPRRRGLALGIWGALSGLAVALGPLIGGAVVEKISWQWIFWVNVPIGVVVLVLSLWKLAESNRPESALDPVGTLLVCLGMFGVVLALVRTTDDGWTDGTVLGSLLGGLVLLGVFVGWELRTRHPMLPMRLFRNRSFSAINTAGLMMFAAMFGLVFLLTQFMQNIQGFSPLETGVRMLPWTAMPVVIAPLSGLLTSRVGNRLVVAAGLLFQTAGLGWLAAVVSVDTQYADMVPGLVLGGIGLGLFFAPAAEMAMGVVAPADQGIASGANNTFRQLGGVLGVAVLTSVFTARGGYGSPQQFVDGLEPAVWLGTAISAFGCLAILAAPRRSRQSPTTEAAPASATKQAARGGDPLETSHH</sequence>
<feature type="transmembrane region" description="Helical" evidence="9">
    <location>
        <begin position="331"/>
        <end position="351"/>
    </location>
</feature>
<evidence type="ECO:0000256" key="3">
    <source>
        <dbReference type="ARBA" id="ARBA00022475"/>
    </source>
</evidence>
<feature type="transmembrane region" description="Helical" evidence="9">
    <location>
        <begin position="80"/>
        <end position="97"/>
    </location>
</feature>
<dbReference type="PROSITE" id="PS50850">
    <property type="entry name" value="MFS"/>
    <property type="match status" value="1"/>
</dbReference>
<reference evidence="11 12" key="1">
    <citation type="submission" date="2018-05" db="EMBL/GenBank/DDBJ databases">
        <title>Streptomyces venezuelae.</title>
        <authorList>
            <person name="Kim W."/>
            <person name="Lee N."/>
            <person name="Cho B.-K."/>
        </authorList>
    </citation>
    <scope>NUCLEOTIDE SEQUENCE [LARGE SCALE GENOMIC DNA]</scope>
    <source>
        <strain evidence="11 12">ATCC 14584</strain>
    </source>
</reference>
<evidence type="ECO:0000256" key="6">
    <source>
        <dbReference type="ARBA" id="ARBA00023136"/>
    </source>
</evidence>
<evidence type="ECO:0000256" key="1">
    <source>
        <dbReference type="ARBA" id="ARBA00004651"/>
    </source>
</evidence>
<feature type="transmembrane region" description="Helical" evidence="9">
    <location>
        <begin position="363"/>
        <end position="383"/>
    </location>
</feature>
<dbReference type="AlphaFoldDB" id="A0A5P2C646"/>
<feature type="compositionally biased region" description="Low complexity" evidence="8">
    <location>
        <begin position="461"/>
        <end position="472"/>
    </location>
</feature>
<dbReference type="GO" id="GO:0046677">
    <property type="term" value="P:response to antibiotic"/>
    <property type="evidence" value="ECO:0007669"/>
    <property type="project" value="UniProtKB-KW"/>
</dbReference>
<feature type="transmembrane region" description="Helical" evidence="9">
    <location>
        <begin position="435"/>
        <end position="454"/>
    </location>
</feature>
<keyword evidence="4 9" id="KW-0812">Transmembrane</keyword>
<comment type="subcellular location">
    <subcellularLocation>
        <location evidence="1">Cell membrane</location>
        <topology evidence="1">Multi-pass membrane protein</topology>
    </subcellularLocation>
</comment>
<keyword evidence="3" id="KW-1003">Cell membrane</keyword>
<dbReference type="OrthoDB" id="7375466at2"/>
<dbReference type="GO" id="GO:0005886">
    <property type="term" value="C:plasma membrane"/>
    <property type="evidence" value="ECO:0007669"/>
    <property type="project" value="UniProtKB-SubCell"/>
</dbReference>
<dbReference type="Gene3D" id="1.20.1250.20">
    <property type="entry name" value="MFS general substrate transporter like domains"/>
    <property type="match status" value="1"/>
</dbReference>
<evidence type="ECO:0000256" key="5">
    <source>
        <dbReference type="ARBA" id="ARBA00022989"/>
    </source>
</evidence>
<feature type="transmembrane region" description="Helical" evidence="9">
    <location>
        <begin position="109"/>
        <end position="130"/>
    </location>
</feature>
<dbReference type="PANTHER" id="PTHR42718:SF42">
    <property type="entry name" value="EXPORT PROTEIN"/>
    <property type="match status" value="1"/>
</dbReference>
<dbReference type="InterPro" id="IPR036259">
    <property type="entry name" value="MFS_trans_sf"/>
</dbReference>
<dbReference type="Gene3D" id="1.20.1720.10">
    <property type="entry name" value="Multidrug resistance protein D"/>
    <property type="match status" value="1"/>
</dbReference>
<evidence type="ECO:0000313" key="11">
    <source>
        <dbReference type="EMBL" id="QES38176.1"/>
    </source>
</evidence>
<evidence type="ECO:0000256" key="9">
    <source>
        <dbReference type="SAM" id="Phobius"/>
    </source>
</evidence>
<feature type="region of interest" description="Disordered" evidence="8">
    <location>
        <begin position="459"/>
        <end position="487"/>
    </location>
</feature>
<dbReference type="SUPFAM" id="SSF103473">
    <property type="entry name" value="MFS general substrate transporter"/>
    <property type="match status" value="1"/>
</dbReference>
<evidence type="ECO:0000256" key="7">
    <source>
        <dbReference type="ARBA" id="ARBA00023251"/>
    </source>
</evidence>
<protein>
    <submittedName>
        <fullName evidence="11">MFS transporter</fullName>
    </submittedName>
</protein>
<organism evidence="11 12">
    <name type="scientific">Streptomyces venezuelae</name>
    <dbReference type="NCBI Taxonomy" id="54571"/>
    <lineage>
        <taxon>Bacteria</taxon>
        <taxon>Bacillati</taxon>
        <taxon>Actinomycetota</taxon>
        <taxon>Actinomycetes</taxon>
        <taxon>Kitasatosporales</taxon>
        <taxon>Streptomycetaceae</taxon>
        <taxon>Streptomyces</taxon>
    </lineage>
</organism>
<evidence type="ECO:0000256" key="4">
    <source>
        <dbReference type="ARBA" id="ARBA00022692"/>
    </source>
</evidence>
<dbReference type="CDD" id="cd17321">
    <property type="entry name" value="MFS_MMR_MDR_like"/>
    <property type="match status" value="1"/>
</dbReference>
<evidence type="ECO:0000313" key="12">
    <source>
        <dbReference type="Proteomes" id="UP000322927"/>
    </source>
</evidence>
<feature type="transmembrane region" description="Helical" evidence="9">
    <location>
        <begin position="56"/>
        <end position="73"/>
    </location>
</feature>
<feature type="transmembrane region" description="Helical" evidence="9">
    <location>
        <begin position="12"/>
        <end position="36"/>
    </location>
</feature>
<dbReference type="InterPro" id="IPR020846">
    <property type="entry name" value="MFS_dom"/>
</dbReference>
<dbReference type="Proteomes" id="UP000322927">
    <property type="component" value="Chromosome"/>
</dbReference>
<keyword evidence="2" id="KW-0813">Transport</keyword>
<dbReference type="Pfam" id="PF07690">
    <property type="entry name" value="MFS_1"/>
    <property type="match status" value="1"/>
</dbReference>
<proteinExistence type="predicted"/>
<feature type="domain" description="Major facilitator superfamily (MFS) profile" evidence="10">
    <location>
        <begin position="14"/>
        <end position="459"/>
    </location>
</feature>
<evidence type="ECO:0000256" key="2">
    <source>
        <dbReference type="ARBA" id="ARBA00022448"/>
    </source>
</evidence>
<keyword evidence="6 9" id="KW-0472">Membrane</keyword>
<name>A0A5P2C646_STRVZ</name>
<dbReference type="RefSeq" id="WP_150220372.1">
    <property type="nucleotide sequence ID" value="NZ_CP029192.1"/>
</dbReference>
<keyword evidence="7" id="KW-0046">Antibiotic resistance</keyword>
<feature type="transmembrane region" description="Helical" evidence="9">
    <location>
        <begin position="307"/>
        <end position="324"/>
    </location>
</feature>
<feature type="transmembrane region" description="Helical" evidence="9">
    <location>
        <begin position="230"/>
        <end position="247"/>
    </location>
</feature>
<feature type="transmembrane region" description="Helical" evidence="9">
    <location>
        <begin position="404"/>
        <end position="423"/>
    </location>
</feature>
<dbReference type="InterPro" id="IPR004638">
    <property type="entry name" value="EmrB-like"/>
</dbReference>
<dbReference type="GO" id="GO:0022857">
    <property type="term" value="F:transmembrane transporter activity"/>
    <property type="evidence" value="ECO:0007669"/>
    <property type="project" value="InterPro"/>
</dbReference>
<dbReference type="PRINTS" id="PR01036">
    <property type="entry name" value="TCRTETB"/>
</dbReference>
<keyword evidence="5 9" id="KW-1133">Transmembrane helix</keyword>
<dbReference type="InterPro" id="IPR011701">
    <property type="entry name" value="MFS"/>
</dbReference>
<evidence type="ECO:0000256" key="8">
    <source>
        <dbReference type="SAM" id="MobiDB-lite"/>
    </source>
</evidence>
<dbReference type="EMBL" id="CP029192">
    <property type="protein sequence ID" value="QES38176.1"/>
    <property type="molecule type" value="Genomic_DNA"/>
</dbReference>